<protein>
    <submittedName>
        <fullName evidence="2">Uncharacterized protein</fullName>
    </submittedName>
</protein>
<keyword evidence="1" id="KW-0812">Transmembrane</keyword>
<evidence type="ECO:0000313" key="2">
    <source>
        <dbReference type="EMBL" id="XCH00430.1"/>
    </source>
</evidence>
<keyword evidence="1" id="KW-1133">Transmembrane helix</keyword>
<feature type="transmembrane region" description="Helical" evidence="1">
    <location>
        <begin position="12"/>
        <end position="29"/>
    </location>
</feature>
<reference evidence="2" key="1">
    <citation type="submission" date="2024-05" db="EMBL/GenBank/DDBJ databases">
        <authorList>
            <person name="Su C."/>
        </authorList>
    </citation>
    <scope>NUCLEOTIDE SEQUENCE</scope>
</reference>
<name>A0AAU8EIL1_9CAUD</name>
<sequence>MGEALDAWMNLSYGEGFLFSLWVIGMYYIKLRMDRRFGR</sequence>
<evidence type="ECO:0000256" key="1">
    <source>
        <dbReference type="SAM" id="Phobius"/>
    </source>
</evidence>
<keyword evidence="1" id="KW-0472">Membrane</keyword>
<proteinExistence type="predicted"/>
<accession>A0AAU8EIL1</accession>
<organism evidence="2">
    <name type="scientific">Synechococcus phage QB2</name>
    <dbReference type="NCBI Taxonomy" id="3159453"/>
    <lineage>
        <taxon>Viruses</taxon>
        <taxon>Duplodnaviria</taxon>
        <taxon>Heunggongvirae</taxon>
        <taxon>Uroviricota</taxon>
        <taxon>Caudoviricetes</taxon>
        <taxon>Pantevenvirales</taxon>
        <taxon>Kyanoviridae</taxon>
    </lineage>
</organism>
<dbReference type="EMBL" id="PP861117">
    <property type="protein sequence ID" value="XCH00430.1"/>
    <property type="molecule type" value="Genomic_DNA"/>
</dbReference>